<dbReference type="InterPro" id="IPR000477">
    <property type="entry name" value="RT_dom"/>
</dbReference>
<dbReference type="AlphaFoldDB" id="A0AAF0U8U9"/>
<gene>
    <name evidence="2" type="ORF">MTR67_034604</name>
</gene>
<dbReference type="SUPFAM" id="SSF56672">
    <property type="entry name" value="DNA/RNA polymerases"/>
    <property type="match status" value="1"/>
</dbReference>
<organism evidence="2 3">
    <name type="scientific">Solanum verrucosum</name>
    <dbReference type="NCBI Taxonomy" id="315347"/>
    <lineage>
        <taxon>Eukaryota</taxon>
        <taxon>Viridiplantae</taxon>
        <taxon>Streptophyta</taxon>
        <taxon>Embryophyta</taxon>
        <taxon>Tracheophyta</taxon>
        <taxon>Spermatophyta</taxon>
        <taxon>Magnoliopsida</taxon>
        <taxon>eudicotyledons</taxon>
        <taxon>Gunneridae</taxon>
        <taxon>Pentapetalae</taxon>
        <taxon>asterids</taxon>
        <taxon>lamiids</taxon>
        <taxon>Solanales</taxon>
        <taxon>Solanaceae</taxon>
        <taxon>Solanoideae</taxon>
        <taxon>Solaneae</taxon>
        <taxon>Solanum</taxon>
    </lineage>
</organism>
<dbReference type="InterPro" id="IPR043502">
    <property type="entry name" value="DNA/RNA_pol_sf"/>
</dbReference>
<evidence type="ECO:0000259" key="1">
    <source>
        <dbReference type="Pfam" id="PF00078"/>
    </source>
</evidence>
<dbReference type="Proteomes" id="UP001234989">
    <property type="component" value="Chromosome 8"/>
</dbReference>
<keyword evidence="3" id="KW-1185">Reference proteome</keyword>
<feature type="domain" description="Reverse transcriptase" evidence="1">
    <location>
        <begin position="39"/>
        <end position="93"/>
    </location>
</feature>
<accession>A0AAF0U8U9</accession>
<name>A0AAF0U8U9_SOLVR</name>
<proteinExistence type="predicted"/>
<dbReference type="EMBL" id="CP133619">
    <property type="protein sequence ID" value="WMV41219.1"/>
    <property type="molecule type" value="Genomic_DNA"/>
</dbReference>
<dbReference type="PANTHER" id="PTHR37984">
    <property type="entry name" value="PROTEIN CBG26694"/>
    <property type="match status" value="1"/>
</dbReference>
<protein>
    <recommendedName>
        <fullName evidence="1">Reverse transcriptase domain-containing protein</fullName>
    </recommendedName>
</protein>
<evidence type="ECO:0000313" key="3">
    <source>
        <dbReference type="Proteomes" id="UP001234989"/>
    </source>
</evidence>
<evidence type="ECO:0000313" key="2">
    <source>
        <dbReference type="EMBL" id="WMV41219.1"/>
    </source>
</evidence>
<dbReference type="PANTHER" id="PTHR37984:SF5">
    <property type="entry name" value="PROTEIN NYNRIN-LIKE"/>
    <property type="match status" value="1"/>
</dbReference>
<dbReference type="InterPro" id="IPR050951">
    <property type="entry name" value="Retrovirus_Pol_polyprotein"/>
</dbReference>
<reference evidence="2" key="1">
    <citation type="submission" date="2023-08" db="EMBL/GenBank/DDBJ databases">
        <title>A de novo genome assembly of Solanum verrucosum Schlechtendal, a Mexican diploid species geographically isolated from the other diploid A-genome species in potato relatives.</title>
        <authorList>
            <person name="Hosaka K."/>
        </authorList>
    </citation>
    <scope>NUCLEOTIDE SEQUENCE</scope>
    <source>
        <tissue evidence="2">Young leaves</tissue>
    </source>
</reference>
<dbReference type="InterPro" id="IPR043128">
    <property type="entry name" value="Rev_trsase/Diguanyl_cyclase"/>
</dbReference>
<dbReference type="Gene3D" id="3.30.70.270">
    <property type="match status" value="1"/>
</dbReference>
<sequence>MAPSTTDCGPIHEAWVLVVVLPQAVSMVPYPQGPPIEYLFVIVFINDILIYSRSEEEHETHLRVVLKTLKYRQLFASLSKCEFLLQSVAFLCHVVSSEGIRVDSQKIEAGRFVEGFSCIASPLTKLTQKKVKFQWVGLGCVLMQRDKVITYASRQLKKCVGDPVSIVQLESVDVMDILTYEEVPVKILDRQVHRLRNKEVTSVKALWRSLSVEGATWEAESAM</sequence>
<dbReference type="Pfam" id="PF00078">
    <property type="entry name" value="RVT_1"/>
    <property type="match status" value="1"/>
</dbReference>